<organism evidence="1 2">
    <name type="scientific">Cavenderia fasciculata</name>
    <name type="common">Slime mold</name>
    <name type="synonym">Dictyostelium fasciculatum</name>
    <dbReference type="NCBI Taxonomy" id="261658"/>
    <lineage>
        <taxon>Eukaryota</taxon>
        <taxon>Amoebozoa</taxon>
        <taxon>Evosea</taxon>
        <taxon>Eumycetozoa</taxon>
        <taxon>Dictyostelia</taxon>
        <taxon>Acytosteliales</taxon>
        <taxon>Cavenderiaceae</taxon>
        <taxon>Cavenderia</taxon>
    </lineage>
</organism>
<gene>
    <name evidence="1" type="ORF">DFA_03541</name>
</gene>
<dbReference type="Proteomes" id="UP000007797">
    <property type="component" value="Unassembled WGS sequence"/>
</dbReference>
<dbReference type="KEGG" id="dfa:DFA_03541"/>
<dbReference type="GeneID" id="14877049"/>
<proteinExistence type="predicted"/>
<protein>
    <submittedName>
        <fullName evidence="1">Uncharacterized protein</fullName>
    </submittedName>
</protein>
<evidence type="ECO:0000313" key="2">
    <source>
        <dbReference type="Proteomes" id="UP000007797"/>
    </source>
</evidence>
<accession>F4PHV8</accession>
<name>F4PHV8_CACFS</name>
<reference evidence="2" key="1">
    <citation type="journal article" date="2011" name="Genome Res.">
        <title>Phylogeny-wide analysis of social amoeba genomes highlights ancient origins for complex intercellular communication.</title>
        <authorList>
            <person name="Heidel A.J."/>
            <person name="Lawal H.M."/>
            <person name="Felder M."/>
            <person name="Schilde C."/>
            <person name="Helps N.R."/>
            <person name="Tunggal B."/>
            <person name="Rivero F."/>
            <person name="John U."/>
            <person name="Schleicher M."/>
            <person name="Eichinger L."/>
            <person name="Platzer M."/>
            <person name="Noegel A.A."/>
            <person name="Schaap P."/>
            <person name="Gloeckner G."/>
        </authorList>
    </citation>
    <scope>NUCLEOTIDE SEQUENCE [LARGE SCALE GENOMIC DNA]</scope>
    <source>
        <strain evidence="2">SH3</strain>
    </source>
</reference>
<dbReference type="RefSeq" id="XP_004363143.1">
    <property type="nucleotide sequence ID" value="XM_004363086.1"/>
</dbReference>
<dbReference type="AlphaFoldDB" id="F4PHV8"/>
<dbReference type="EMBL" id="GL883006">
    <property type="protein sequence ID" value="EGG25292.1"/>
    <property type="molecule type" value="Genomic_DNA"/>
</dbReference>
<evidence type="ECO:0000313" key="1">
    <source>
        <dbReference type="EMBL" id="EGG25292.1"/>
    </source>
</evidence>
<keyword evidence="2" id="KW-1185">Reference proteome</keyword>
<sequence>MSNYSLQFSFTQAGLAALASSQEKVCVVKSVNGKVSNVVWVTFKPFLNNTLQWQELYGLYASNTQIQNGATISRISTLKSVSKTHQYPFNNAGFFDQANGTSVKSYGLVNNYGEPLTFGLTQTAVINGKEVDSELNATTVLNNQSAEYTPIVTLSVYVAASFNNGSVISDISGQALTLTYTSDTNKSVFFDDSSSMFVEGSIPLN</sequence>